<dbReference type="STRING" id="261392.SAMN02745149_00433"/>
<dbReference type="Proteomes" id="UP000190423">
    <property type="component" value="Unassembled WGS sequence"/>
</dbReference>
<evidence type="ECO:0000313" key="2">
    <source>
        <dbReference type="Proteomes" id="UP000190423"/>
    </source>
</evidence>
<accession>A0A1T4JJR1</accession>
<dbReference type="GeneID" id="78315753"/>
<gene>
    <name evidence="1" type="ORF">SAMN02745149_00433</name>
</gene>
<name>A0A1T4JJR1_TREPO</name>
<dbReference type="RefSeq" id="WP_143593143.1">
    <property type="nucleotide sequence ID" value="NZ_FUWG01000003.1"/>
</dbReference>
<dbReference type="AlphaFoldDB" id="A0A1T4JJR1"/>
<protein>
    <submittedName>
        <fullName evidence="1">Uncharacterized protein</fullName>
    </submittedName>
</protein>
<evidence type="ECO:0000313" key="1">
    <source>
        <dbReference type="EMBL" id="SJZ30297.1"/>
    </source>
</evidence>
<sequence>MNLCMYCDDEKNLMMFLPDTVSDEEIMTLGEVVFPDDDGEDLFDYNRKPTGCINLYNMYASYPVDLIRPDYILPVM</sequence>
<proteinExistence type="predicted"/>
<keyword evidence="2" id="KW-1185">Reference proteome</keyword>
<dbReference type="EMBL" id="FUWG01000003">
    <property type="protein sequence ID" value="SJZ30297.1"/>
    <property type="molecule type" value="Genomic_DNA"/>
</dbReference>
<reference evidence="1 2" key="1">
    <citation type="submission" date="2017-02" db="EMBL/GenBank/DDBJ databases">
        <authorList>
            <person name="Peterson S.W."/>
        </authorList>
    </citation>
    <scope>NUCLEOTIDE SEQUENCE [LARGE SCALE GENOMIC DNA]</scope>
    <source>
        <strain evidence="1 2">ATCC BAA-908</strain>
    </source>
</reference>
<organism evidence="1 2">
    <name type="scientific">Treponema porcinum</name>
    <dbReference type="NCBI Taxonomy" id="261392"/>
    <lineage>
        <taxon>Bacteria</taxon>
        <taxon>Pseudomonadati</taxon>
        <taxon>Spirochaetota</taxon>
        <taxon>Spirochaetia</taxon>
        <taxon>Spirochaetales</taxon>
        <taxon>Treponemataceae</taxon>
        <taxon>Treponema</taxon>
    </lineage>
</organism>